<gene>
    <name evidence="1" type="ORF">GCM10007418_05590</name>
</gene>
<protein>
    <submittedName>
        <fullName evidence="1">Uncharacterized protein</fullName>
    </submittedName>
</protein>
<name>A0ABQ1P118_9GAMM</name>
<comment type="caution">
    <text evidence="1">The sequence shown here is derived from an EMBL/GenBank/DDBJ whole genome shotgun (WGS) entry which is preliminary data.</text>
</comment>
<sequence length="67" mass="7193">MRDSTDSNGFMGSEAAASMSKGSYHCNDTGQGYDRLGPLWPAITDSVSDCYNDEFPSSTSGCIAQDW</sequence>
<dbReference type="EMBL" id="BMFF01000001">
    <property type="protein sequence ID" value="GGC88833.1"/>
    <property type="molecule type" value="Genomic_DNA"/>
</dbReference>
<keyword evidence="2" id="KW-1185">Reference proteome</keyword>
<organism evidence="1 2">
    <name type="scientific">Halopseudomonas salina</name>
    <dbReference type="NCBI Taxonomy" id="1323744"/>
    <lineage>
        <taxon>Bacteria</taxon>
        <taxon>Pseudomonadati</taxon>
        <taxon>Pseudomonadota</taxon>
        <taxon>Gammaproteobacteria</taxon>
        <taxon>Pseudomonadales</taxon>
        <taxon>Pseudomonadaceae</taxon>
        <taxon>Halopseudomonas</taxon>
    </lineage>
</organism>
<reference evidence="2" key="1">
    <citation type="journal article" date="2019" name="Int. J. Syst. Evol. Microbiol.">
        <title>The Global Catalogue of Microorganisms (GCM) 10K type strain sequencing project: providing services to taxonomists for standard genome sequencing and annotation.</title>
        <authorList>
            <consortium name="The Broad Institute Genomics Platform"/>
            <consortium name="The Broad Institute Genome Sequencing Center for Infectious Disease"/>
            <person name="Wu L."/>
            <person name="Ma J."/>
        </authorList>
    </citation>
    <scope>NUCLEOTIDE SEQUENCE [LARGE SCALE GENOMIC DNA]</scope>
    <source>
        <strain evidence="2">CGMCC 1.12482</strain>
    </source>
</reference>
<evidence type="ECO:0000313" key="1">
    <source>
        <dbReference type="EMBL" id="GGC88833.1"/>
    </source>
</evidence>
<evidence type="ECO:0000313" key="2">
    <source>
        <dbReference type="Proteomes" id="UP000638188"/>
    </source>
</evidence>
<accession>A0ABQ1P118</accession>
<dbReference type="Proteomes" id="UP000638188">
    <property type="component" value="Unassembled WGS sequence"/>
</dbReference>
<proteinExistence type="predicted"/>